<evidence type="ECO:0000259" key="4">
    <source>
        <dbReference type="Pfam" id="PF13193"/>
    </source>
</evidence>
<keyword evidence="2" id="KW-0436">Ligase</keyword>
<feature type="domain" description="AMP-dependent synthetase/ligase" evidence="3">
    <location>
        <begin position="9"/>
        <end position="370"/>
    </location>
</feature>
<dbReference type="RefSeq" id="WP_111199751.1">
    <property type="nucleotide sequence ID" value="NZ_QKVK01000009.1"/>
</dbReference>
<dbReference type="PANTHER" id="PTHR43201:SF5">
    <property type="entry name" value="MEDIUM-CHAIN ACYL-COA LIGASE ACSF2, MITOCHONDRIAL"/>
    <property type="match status" value="1"/>
</dbReference>
<dbReference type="Pfam" id="PF00501">
    <property type="entry name" value="AMP-binding"/>
    <property type="match status" value="1"/>
</dbReference>
<dbReference type="Gene3D" id="3.30.300.30">
    <property type="match status" value="1"/>
</dbReference>
<protein>
    <recommendedName>
        <fullName evidence="7">Long-chain fatty acid--CoA ligase</fullName>
    </recommendedName>
</protein>
<dbReference type="EMBL" id="QKVK01000009">
    <property type="protein sequence ID" value="PZF75557.1"/>
    <property type="molecule type" value="Genomic_DNA"/>
</dbReference>
<feature type="domain" description="AMP-binding enzyme C-terminal" evidence="4">
    <location>
        <begin position="422"/>
        <end position="495"/>
    </location>
</feature>
<dbReference type="InterPro" id="IPR000873">
    <property type="entry name" value="AMP-dep_synth/lig_dom"/>
</dbReference>
<dbReference type="SUPFAM" id="SSF56801">
    <property type="entry name" value="Acetyl-CoA synthetase-like"/>
    <property type="match status" value="1"/>
</dbReference>
<dbReference type="GO" id="GO:0006631">
    <property type="term" value="P:fatty acid metabolic process"/>
    <property type="evidence" value="ECO:0007669"/>
    <property type="project" value="TreeGrafter"/>
</dbReference>
<dbReference type="InterPro" id="IPR045851">
    <property type="entry name" value="AMP-bd_C_sf"/>
</dbReference>
<evidence type="ECO:0000256" key="2">
    <source>
        <dbReference type="ARBA" id="ARBA00022598"/>
    </source>
</evidence>
<accession>A0A2W2BI18</accession>
<evidence type="ECO:0000313" key="6">
    <source>
        <dbReference type="Proteomes" id="UP000248795"/>
    </source>
</evidence>
<evidence type="ECO:0008006" key="7">
    <source>
        <dbReference type="Google" id="ProtNLM"/>
    </source>
</evidence>
<dbReference type="InterPro" id="IPR042099">
    <property type="entry name" value="ANL_N_sf"/>
</dbReference>
<reference evidence="6" key="1">
    <citation type="submission" date="2018-06" db="EMBL/GenBank/DDBJ databases">
        <title>Aestuariibacter litoralis strain KCTC 52945T.</title>
        <authorList>
            <person name="Li X."/>
            <person name="Salam N."/>
            <person name="Li J.-L."/>
            <person name="Chen Y.-M."/>
            <person name="Yang Z.-W."/>
            <person name="Zhang L.-Y."/>
            <person name="Han M.-X."/>
            <person name="Xiao M."/>
            <person name="Li W.-J."/>
        </authorList>
    </citation>
    <scope>NUCLEOTIDE SEQUENCE [LARGE SCALE GENOMIC DNA]</scope>
    <source>
        <strain evidence="6">KCTC 52945</strain>
    </source>
</reference>
<proteinExistence type="inferred from homology"/>
<organism evidence="5 6">
    <name type="scientific">Aestuariivirga litoralis</name>
    <dbReference type="NCBI Taxonomy" id="2650924"/>
    <lineage>
        <taxon>Bacteria</taxon>
        <taxon>Pseudomonadati</taxon>
        <taxon>Pseudomonadota</taxon>
        <taxon>Alphaproteobacteria</taxon>
        <taxon>Hyphomicrobiales</taxon>
        <taxon>Aestuariivirgaceae</taxon>
        <taxon>Aestuariivirga</taxon>
    </lineage>
</organism>
<gene>
    <name evidence="5" type="ORF">DK847_17070</name>
</gene>
<keyword evidence="6" id="KW-1185">Reference proteome</keyword>
<comment type="caution">
    <text evidence="5">The sequence shown here is derived from an EMBL/GenBank/DDBJ whole genome shotgun (WGS) entry which is preliminary data.</text>
</comment>
<evidence type="ECO:0000313" key="5">
    <source>
        <dbReference type="EMBL" id="PZF75557.1"/>
    </source>
</evidence>
<evidence type="ECO:0000259" key="3">
    <source>
        <dbReference type="Pfam" id="PF00501"/>
    </source>
</evidence>
<dbReference type="InterPro" id="IPR025110">
    <property type="entry name" value="AMP-bd_C"/>
</dbReference>
<dbReference type="Pfam" id="PF13193">
    <property type="entry name" value="AMP-binding_C"/>
    <property type="match status" value="1"/>
</dbReference>
<dbReference type="PROSITE" id="PS00455">
    <property type="entry name" value="AMP_BINDING"/>
    <property type="match status" value="1"/>
</dbReference>
<dbReference type="AlphaFoldDB" id="A0A2W2BI18"/>
<dbReference type="Proteomes" id="UP000248795">
    <property type="component" value="Unassembled WGS sequence"/>
</dbReference>
<name>A0A2W2BI18_9HYPH</name>
<dbReference type="PANTHER" id="PTHR43201">
    <property type="entry name" value="ACYL-COA SYNTHETASE"/>
    <property type="match status" value="1"/>
</dbReference>
<evidence type="ECO:0000256" key="1">
    <source>
        <dbReference type="ARBA" id="ARBA00006432"/>
    </source>
</evidence>
<dbReference type="InterPro" id="IPR020845">
    <property type="entry name" value="AMP-binding_CS"/>
</dbReference>
<sequence length="514" mass="55685">MMLHPWTALQHAAKAWPDADALVFPHQEARRSFAQYRDDAQALAGALAARGLGAGDHIALLAENRVEWAVVQMACAALGATFVPLNTHYRKDDLAYALKQSDSKALICSTQYRSNPYLENVTALRPQLPLLAHVFTLEEDYPRLVAERHAFTPVVPDAHATAALLYTSGTTGFPKGALLSHRAMMLVAANSALRLGVEAGDRWTSIIPLFHCAGCILNLLGCLSQGAAYVGVPSFDAENMFRVIEGERCTHLSGVPTSYLAMLDHPARAGYDLSSLKAGSCGGADCNPDVLRRCAEEFPMPGLSQVYGQTEGGTLFVCPEHDDPLRWETAGRALPGYDLRIVHPETLEDLPAGEIGEIQAKGPMVMEGYYNKPEATAETIIDGGWLRTGDLGYLRDDGRLVIAGGRLRDMIIRGGENIYPAEIEAVLQGHEAVAEVAVFGVPDDYYGEIVGAAVKLAAPVAASDLQALCAARIAKFKVPAVIFAVERFPLTPSGKIRKVELRDWAREKRMERLA</sequence>
<dbReference type="GO" id="GO:0031956">
    <property type="term" value="F:medium-chain fatty acid-CoA ligase activity"/>
    <property type="evidence" value="ECO:0007669"/>
    <property type="project" value="TreeGrafter"/>
</dbReference>
<comment type="similarity">
    <text evidence="1">Belongs to the ATP-dependent AMP-binding enzyme family.</text>
</comment>
<dbReference type="Gene3D" id="3.40.50.12780">
    <property type="entry name" value="N-terminal domain of ligase-like"/>
    <property type="match status" value="1"/>
</dbReference>